<evidence type="ECO:0000256" key="2">
    <source>
        <dbReference type="SAM" id="SignalP"/>
    </source>
</evidence>
<dbReference type="RefSeq" id="WP_267026615.1">
    <property type="nucleotide sequence ID" value="NZ_JAIFZO010000002.1"/>
</dbReference>
<comment type="caution">
    <text evidence="3">The sequence shown here is derived from an EMBL/GenBank/DDBJ whole genome shotgun (WGS) entry which is preliminary data.</text>
</comment>
<gene>
    <name evidence="3" type="ORF">K3769_13115</name>
</gene>
<sequence>MTRTQKFLTTLTLILGAAAALASPAAADNSMPAPAPNGAAPVATSHHPAAVNSPDGTAS</sequence>
<keyword evidence="2" id="KW-0732">Signal</keyword>
<dbReference type="Proteomes" id="UP001165590">
    <property type="component" value="Unassembled WGS sequence"/>
</dbReference>
<keyword evidence="4" id="KW-1185">Reference proteome</keyword>
<accession>A0ABT3V1P9</accession>
<evidence type="ECO:0000256" key="1">
    <source>
        <dbReference type="SAM" id="MobiDB-lite"/>
    </source>
</evidence>
<reference evidence="3" key="1">
    <citation type="journal article" date="2022" name="bioRxiv">
        <title>Discovery and biosynthetic assessment of Streptomyces ortus sp nov. isolated from a deep-sea sponge.</title>
        <authorList>
            <person name="Williams S.E."/>
        </authorList>
    </citation>
    <scope>NUCLEOTIDE SEQUENCE</scope>
    <source>
        <strain evidence="3">A15ISP2-DRY2</strain>
    </source>
</reference>
<evidence type="ECO:0000313" key="4">
    <source>
        <dbReference type="Proteomes" id="UP001165590"/>
    </source>
</evidence>
<name>A0ABT3V1P9_9ACTN</name>
<feature type="signal peptide" evidence="2">
    <location>
        <begin position="1"/>
        <end position="27"/>
    </location>
</feature>
<proteinExistence type="predicted"/>
<dbReference type="EMBL" id="JAIFZO010000002">
    <property type="protein sequence ID" value="MCX4233703.1"/>
    <property type="molecule type" value="Genomic_DNA"/>
</dbReference>
<evidence type="ECO:0000313" key="3">
    <source>
        <dbReference type="EMBL" id="MCX4233703.1"/>
    </source>
</evidence>
<organism evidence="3 4">
    <name type="scientific">Streptomyces ortus</name>
    <dbReference type="NCBI Taxonomy" id="2867268"/>
    <lineage>
        <taxon>Bacteria</taxon>
        <taxon>Bacillati</taxon>
        <taxon>Actinomycetota</taxon>
        <taxon>Actinomycetes</taxon>
        <taxon>Kitasatosporales</taxon>
        <taxon>Streptomycetaceae</taxon>
        <taxon>Streptomyces</taxon>
    </lineage>
</organism>
<feature type="region of interest" description="Disordered" evidence="1">
    <location>
        <begin position="25"/>
        <end position="59"/>
    </location>
</feature>
<protein>
    <submittedName>
        <fullName evidence="3">Uncharacterized protein</fullName>
    </submittedName>
</protein>
<feature type="chain" id="PRO_5046508207" evidence="2">
    <location>
        <begin position="28"/>
        <end position="59"/>
    </location>
</feature>